<comment type="caution">
    <text evidence="10">The sequence shown here is derived from an EMBL/GenBank/DDBJ whole genome shotgun (WGS) entry which is preliminary data.</text>
</comment>
<dbReference type="InterPro" id="IPR023195">
    <property type="entry name" value="Nict_dMeBzImd_PRibTrfase_N"/>
</dbReference>
<evidence type="ECO:0000256" key="7">
    <source>
        <dbReference type="ARBA" id="ARBA00022679"/>
    </source>
</evidence>
<organism evidence="10 11">
    <name type="scientific">Acetobacter orleanensis</name>
    <dbReference type="NCBI Taxonomy" id="104099"/>
    <lineage>
        <taxon>Bacteria</taxon>
        <taxon>Pseudomonadati</taxon>
        <taxon>Pseudomonadota</taxon>
        <taxon>Alphaproteobacteria</taxon>
        <taxon>Acetobacterales</taxon>
        <taxon>Acetobacteraceae</taxon>
        <taxon>Acetobacter</taxon>
    </lineage>
</organism>
<proteinExistence type="inferred from homology"/>
<evidence type="ECO:0000256" key="4">
    <source>
        <dbReference type="ARBA" id="ARBA00015486"/>
    </source>
</evidence>
<evidence type="ECO:0000256" key="6">
    <source>
        <dbReference type="ARBA" id="ARBA00022676"/>
    </source>
</evidence>
<evidence type="ECO:0000313" key="11">
    <source>
        <dbReference type="Proteomes" id="UP000317617"/>
    </source>
</evidence>
<accession>A0A4Y3TLQ2</accession>
<sequence>MPPTSLPSSSGSFSSLAALRAACLALPEPDTAVQQQIALREAELTKPAGSLGRLEDLTQWLGRWQKRALPRLEQVQVLIFAGNHGVVQQGVSPWPQTVTAQMVQNFEQGGAAINQLATVAGAILRVVPVQHLTATADFTMAPAMTEEAFLEAVQTGFNAVPRKCDLLCVGEMGIGNTTAAAALAAGLFGGSGSEWAGRGTGLDASGVAHKARVIDAALAHHKADMTTNGTPPQFDALEVARRLGGYELAALLGATLAARHFGIPVLLDGFVCTAAVAPLARLMAGAQRASASGGLDHTRLSHCSAEAGHARLAAQLELAPLLDLGLRLGEASGAALAVPLLRAAVACHAGMATFAQAAVSGRA</sequence>
<dbReference type="GO" id="GO:0009236">
    <property type="term" value="P:cobalamin biosynthetic process"/>
    <property type="evidence" value="ECO:0007669"/>
    <property type="project" value="UniProtKB-UniRule"/>
</dbReference>
<dbReference type="CDD" id="cd02439">
    <property type="entry name" value="DMB-PRT_CobT"/>
    <property type="match status" value="1"/>
</dbReference>
<dbReference type="InterPro" id="IPR003200">
    <property type="entry name" value="Nict_dMeBzImd_PRibTrfase"/>
</dbReference>
<dbReference type="UniPathway" id="UPA00061">
    <property type="reaction ID" value="UER00516"/>
</dbReference>
<dbReference type="STRING" id="104099.AD949_10090"/>
<evidence type="ECO:0000256" key="8">
    <source>
        <dbReference type="ARBA" id="ARBA00047340"/>
    </source>
</evidence>
<dbReference type="InterPro" id="IPR036087">
    <property type="entry name" value="Nict_dMeBzImd_PRibTrfase_sf"/>
</dbReference>
<comment type="pathway">
    <text evidence="1">Nucleoside biosynthesis; alpha-ribazole biosynthesis; alpha-ribazole from 5,6-dimethylbenzimidazole: step 1/2.</text>
</comment>
<dbReference type="NCBIfam" id="TIGR03160">
    <property type="entry name" value="cobT_DBIPRT"/>
    <property type="match status" value="1"/>
</dbReference>
<keyword evidence="6 10" id="KW-0328">Glycosyltransferase</keyword>
<gene>
    <name evidence="10" type="primary">cobT</name>
    <name evidence="10" type="ORF">AOR01nite_12050</name>
</gene>
<dbReference type="Gene3D" id="1.10.1610.10">
    <property type="match status" value="1"/>
</dbReference>
<evidence type="ECO:0000256" key="2">
    <source>
        <dbReference type="ARBA" id="ARBA00007110"/>
    </source>
</evidence>
<dbReference type="InterPro" id="IPR017846">
    <property type="entry name" value="Nict_dMeBzImd_PRibTrfase_bact"/>
</dbReference>
<keyword evidence="7 10" id="KW-0808">Transferase</keyword>
<keyword evidence="5" id="KW-0169">Cobalamin biosynthesis</keyword>
<comment type="catalytic activity">
    <reaction evidence="8">
        <text>5,6-dimethylbenzimidazole + nicotinate beta-D-ribonucleotide = alpha-ribazole 5'-phosphate + nicotinate + H(+)</text>
        <dbReference type="Rhea" id="RHEA:11196"/>
        <dbReference type="ChEBI" id="CHEBI:15378"/>
        <dbReference type="ChEBI" id="CHEBI:15890"/>
        <dbReference type="ChEBI" id="CHEBI:32544"/>
        <dbReference type="ChEBI" id="CHEBI:57502"/>
        <dbReference type="ChEBI" id="CHEBI:57918"/>
        <dbReference type="EC" id="2.4.2.21"/>
    </reaction>
</comment>
<dbReference type="EMBL" id="BJMU01000004">
    <property type="protein sequence ID" value="GEB82728.1"/>
    <property type="molecule type" value="Genomic_DNA"/>
</dbReference>
<name>A0A4Y3TLQ2_9PROT</name>
<protein>
    <recommendedName>
        <fullName evidence="4 9">Nicotinate-nucleotide--dimethylbenzimidazole phosphoribosyltransferase</fullName>
        <ecNumber evidence="3 9">2.4.2.21</ecNumber>
    </recommendedName>
</protein>
<dbReference type="EC" id="2.4.2.21" evidence="3 9"/>
<evidence type="ECO:0000256" key="9">
    <source>
        <dbReference type="NCBIfam" id="TIGR03160"/>
    </source>
</evidence>
<dbReference type="AlphaFoldDB" id="A0A4Y3TLQ2"/>
<comment type="similarity">
    <text evidence="2">Belongs to the CobT family.</text>
</comment>
<evidence type="ECO:0000256" key="1">
    <source>
        <dbReference type="ARBA" id="ARBA00005049"/>
    </source>
</evidence>
<keyword evidence="11" id="KW-1185">Reference proteome</keyword>
<dbReference type="NCBIfam" id="NF000996">
    <property type="entry name" value="PRK00105.1"/>
    <property type="match status" value="1"/>
</dbReference>
<dbReference type="PANTHER" id="PTHR43463:SF1">
    <property type="entry name" value="NICOTINATE-NUCLEOTIDE--DIMETHYLBENZIMIDAZOLE PHOSPHORIBOSYLTRANSFERASE"/>
    <property type="match status" value="1"/>
</dbReference>
<reference evidence="10 11" key="1">
    <citation type="submission" date="2019-06" db="EMBL/GenBank/DDBJ databases">
        <title>Whole genome shotgun sequence of Acetobacter orleanensis NBRC 13752.</title>
        <authorList>
            <person name="Hosoyama A."/>
            <person name="Uohara A."/>
            <person name="Ohji S."/>
            <person name="Ichikawa N."/>
        </authorList>
    </citation>
    <scope>NUCLEOTIDE SEQUENCE [LARGE SCALE GENOMIC DNA]</scope>
    <source>
        <strain evidence="10 11">NBRC 13752</strain>
    </source>
</reference>
<dbReference type="OrthoDB" id="9781491at2"/>
<evidence type="ECO:0000313" key="10">
    <source>
        <dbReference type="EMBL" id="GEB82728.1"/>
    </source>
</evidence>
<dbReference type="SUPFAM" id="SSF52733">
    <property type="entry name" value="Nicotinate mononucleotide:5,6-dimethylbenzimidazole phosphoribosyltransferase (CobT)"/>
    <property type="match status" value="1"/>
</dbReference>
<dbReference type="GO" id="GO:0008939">
    <property type="term" value="F:nicotinate-nucleotide-dimethylbenzimidazole phosphoribosyltransferase activity"/>
    <property type="evidence" value="ECO:0007669"/>
    <property type="project" value="UniProtKB-UniRule"/>
</dbReference>
<dbReference type="Pfam" id="PF02277">
    <property type="entry name" value="DBI_PRT"/>
    <property type="match status" value="1"/>
</dbReference>
<dbReference type="RefSeq" id="WP_048835540.1">
    <property type="nucleotide sequence ID" value="NZ_BJMU01000004.1"/>
</dbReference>
<dbReference type="Gene3D" id="3.40.50.10210">
    <property type="match status" value="1"/>
</dbReference>
<evidence type="ECO:0000256" key="3">
    <source>
        <dbReference type="ARBA" id="ARBA00011991"/>
    </source>
</evidence>
<dbReference type="Proteomes" id="UP000317617">
    <property type="component" value="Unassembled WGS sequence"/>
</dbReference>
<dbReference type="PANTHER" id="PTHR43463">
    <property type="entry name" value="NICOTINATE-NUCLEOTIDE--DIMETHYLBENZIMIDAZOLE PHOSPHORIBOSYLTRANSFERASE"/>
    <property type="match status" value="1"/>
</dbReference>
<evidence type="ECO:0000256" key="5">
    <source>
        <dbReference type="ARBA" id="ARBA00022573"/>
    </source>
</evidence>